<evidence type="ECO:0000313" key="1">
    <source>
        <dbReference type="EMBL" id="WPY00195.1"/>
    </source>
</evidence>
<evidence type="ECO:0000313" key="2">
    <source>
        <dbReference type="Proteomes" id="UP001326613"/>
    </source>
</evidence>
<protein>
    <recommendedName>
        <fullName evidence="3">Lipoprotein</fullName>
    </recommendedName>
</protein>
<dbReference type="Proteomes" id="UP001326613">
    <property type="component" value="Chromosome"/>
</dbReference>
<proteinExistence type="predicted"/>
<reference evidence="1 2" key="1">
    <citation type="submission" date="2022-10" db="EMBL/GenBank/DDBJ databases">
        <title>Host association and intracellularity evolved multiple times independently in the Rickettsiales.</title>
        <authorList>
            <person name="Castelli M."/>
            <person name="Nardi T."/>
            <person name="Gammuto L."/>
            <person name="Bellinzona G."/>
            <person name="Sabaneyeva E."/>
            <person name="Potekhin A."/>
            <person name="Serra V."/>
            <person name="Petroni G."/>
            <person name="Sassera D."/>
        </authorList>
    </citation>
    <scope>NUCLEOTIDE SEQUENCE [LARGE SCALE GENOMIC DNA]</scope>
    <source>
        <strain evidence="1 2">Kr 154-4</strain>
    </source>
</reference>
<dbReference type="RefSeq" id="WP_323738290.1">
    <property type="nucleotide sequence ID" value="NZ_CP112932.1"/>
</dbReference>
<sequence length="131" mass="14189">MYLFIIVFIAIIISGCATVFSGARQTLHIQAIDIKNNDILEQARCTVMDEAGGSYYITNNPGTVTVTRSSGPISVLCKADGYKQLNTSVGDSFNPASLINVIFWPGFLVDAATGAYKKFPSHYLVAMEKSN</sequence>
<dbReference type="EMBL" id="CP112932">
    <property type="protein sequence ID" value="WPY00195.1"/>
    <property type="molecule type" value="Genomic_DNA"/>
</dbReference>
<evidence type="ECO:0008006" key="3">
    <source>
        <dbReference type="Google" id="ProtNLM"/>
    </source>
</evidence>
<keyword evidence="2" id="KW-1185">Reference proteome</keyword>
<accession>A0ABZ0UQ74</accession>
<organism evidence="1 2">
    <name type="scientific">Candidatus Trichorickettsia mobilis</name>
    <dbReference type="NCBI Taxonomy" id="1346319"/>
    <lineage>
        <taxon>Bacteria</taxon>
        <taxon>Pseudomonadati</taxon>
        <taxon>Pseudomonadota</taxon>
        <taxon>Alphaproteobacteria</taxon>
        <taxon>Rickettsiales</taxon>
        <taxon>Rickettsiaceae</taxon>
        <taxon>Rickettsieae</taxon>
        <taxon>Candidatus Trichorickettsia</taxon>
    </lineage>
</organism>
<gene>
    <name evidence="1" type="ORF">Trichorick_00066</name>
</gene>
<name>A0ABZ0UQ74_9RICK</name>